<dbReference type="InParanoid" id="A0A1Y2GQI6"/>
<dbReference type="RefSeq" id="XP_021881902.1">
    <property type="nucleotide sequence ID" value="XM_022027762.1"/>
</dbReference>
<keyword evidence="3" id="KW-1185">Reference proteome</keyword>
<accession>A0A1Y2GQI6</accession>
<sequence>MIIPYALLVPLLLLNSASASHWTCYRKRMKGIGYDVDAVIADPSGIIIAQTSWHSDWADVYTKKNHRGRMDIRKNFQSWSFAIDGNDYGTFYPAEVNRLENNIDRIAFGCYDTSATDYCTQYNYIRNMYYRWLDEVRDGKLNV</sequence>
<dbReference type="Proteomes" id="UP000193648">
    <property type="component" value="Unassembled WGS sequence"/>
</dbReference>
<protein>
    <submittedName>
        <fullName evidence="2">Uncharacterized protein</fullName>
    </submittedName>
</protein>
<evidence type="ECO:0000256" key="1">
    <source>
        <dbReference type="SAM" id="SignalP"/>
    </source>
</evidence>
<feature type="signal peptide" evidence="1">
    <location>
        <begin position="1"/>
        <end position="19"/>
    </location>
</feature>
<name>A0A1Y2GQI6_9FUNG</name>
<comment type="caution">
    <text evidence="2">The sequence shown here is derived from an EMBL/GenBank/DDBJ whole genome shotgun (WGS) entry which is preliminary data.</text>
</comment>
<dbReference type="AlphaFoldDB" id="A0A1Y2GQI6"/>
<dbReference type="EMBL" id="MCFF01000016">
    <property type="protein sequence ID" value="ORZ17515.1"/>
    <property type="molecule type" value="Genomic_DNA"/>
</dbReference>
<evidence type="ECO:0000313" key="2">
    <source>
        <dbReference type="EMBL" id="ORZ17515.1"/>
    </source>
</evidence>
<organism evidence="2 3">
    <name type="scientific">Lobosporangium transversale</name>
    <dbReference type="NCBI Taxonomy" id="64571"/>
    <lineage>
        <taxon>Eukaryota</taxon>
        <taxon>Fungi</taxon>
        <taxon>Fungi incertae sedis</taxon>
        <taxon>Mucoromycota</taxon>
        <taxon>Mortierellomycotina</taxon>
        <taxon>Mortierellomycetes</taxon>
        <taxon>Mortierellales</taxon>
        <taxon>Mortierellaceae</taxon>
        <taxon>Lobosporangium</taxon>
    </lineage>
</organism>
<dbReference type="GeneID" id="33569605"/>
<proteinExistence type="predicted"/>
<reference evidence="2 3" key="1">
    <citation type="submission" date="2016-07" db="EMBL/GenBank/DDBJ databases">
        <title>Pervasive Adenine N6-methylation of Active Genes in Fungi.</title>
        <authorList>
            <consortium name="DOE Joint Genome Institute"/>
            <person name="Mondo S.J."/>
            <person name="Dannebaum R.O."/>
            <person name="Kuo R.C."/>
            <person name="Labutti K."/>
            <person name="Haridas S."/>
            <person name="Kuo A."/>
            <person name="Salamov A."/>
            <person name="Ahrendt S.R."/>
            <person name="Lipzen A."/>
            <person name="Sullivan W."/>
            <person name="Andreopoulos W.B."/>
            <person name="Clum A."/>
            <person name="Lindquist E."/>
            <person name="Daum C."/>
            <person name="Ramamoorthy G.K."/>
            <person name="Gryganskyi A."/>
            <person name="Culley D."/>
            <person name="Magnuson J.K."/>
            <person name="James T.Y."/>
            <person name="O'Malley M.A."/>
            <person name="Stajich J.E."/>
            <person name="Spatafora J.W."/>
            <person name="Visel A."/>
            <person name="Grigoriev I.V."/>
        </authorList>
    </citation>
    <scope>NUCLEOTIDE SEQUENCE [LARGE SCALE GENOMIC DNA]</scope>
    <source>
        <strain evidence="2 3">NRRL 3116</strain>
    </source>
</reference>
<evidence type="ECO:0000313" key="3">
    <source>
        <dbReference type="Proteomes" id="UP000193648"/>
    </source>
</evidence>
<keyword evidence="1" id="KW-0732">Signal</keyword>
<gene>
    <name evidence="2" type="ORF">BCR41DRAFT_386144</name>
</gene>
<feature type="chain" id="PRO_5010985615" evidence="1">
    <location>
        <begin position="20"/>
        <end position="143"/>
    </location>
</feature>